<evidence type="ECO:0008006" key="3">
    <source>
        <dbReference type="Google" id="ProtNLM"/>
    </source>
</evidence>
<evidence type="ECO:0000313" key="1">
    <source>
        <dbReference type="Ensembl" id="ENSSHAP00000045644.1"/>
    </source>
</evidence>
<dbReference type="GeneTree" id="ENSGT00940000153064"/>
<sequence>MKILPKLIYLFSAIAIRLPKNYFNDLEKITTKFIWKNKRSRISRELMKKKSNEGNLAVPELKLRCRAAVTKTIWYWQWNRLVDQWNRLRSKDKIVNNFNYLIFDNHKDPSFWDKNLLFDKNCLENWKLIWQKQDIDPLLTPYTKIRSKSVRALGIKNEIINKLKEHRIVYLSELWKMKEVMTKEELEIIIDHKIENFDDTKLKSVCTNKTNADKIRREEINWENIFKVKGSDKGLIFKLEN</sequence>
<protein>
    <recommendedName>
        <fullName evidence="3">Reverse transcriptase</fullName>
    </recommendedName>
</protein>
<organism evidence="1 2">
    <name type="scientific">Sarcophilus harrisii</name>
    <name type="common">Tasmanian devil</name>
    <name type="synonym">Sarcophilus laniarius</name>
    <dbReference type="NCBI Taxonomy" id="9305"/>
    <lineage>
        <taxon>Eukaryota</taxon>
        <taxon>Metazoa</taxon>
        <taxon>Chordata</taxon>
        <taxon>Craniata</taxon>
        <taxon>Vertebrata</taxon>
        <taxon>Euteleostomi</taxon>
        <taxon>Mammalia</taxon>
        <taxon>Metatheria</taxon>
        <taxon>Dasyuromorphia</taxon>
        <taxon>Dasyuridae</taxon>
        <taxon>Sarcophilus</taxon>
    </lineage>
</organism>
<proteinExistence type="predicted"/>
<reference evidence="1" key="2">
    <citation type="submission" date="2025-08" db="UniProtKB">
        <authorList>
            <consortium name="Ensembl"/>
        </authorList>
    </citation>
    <scope>IDENTIFICATION</scope>
</reference>
<name>A0A7N4Q242_SARHA</name>
<evidence type="ECO:0000313" key="2">
    <source>
        <dbReference type="Proteomes" id="UP000007648"/>
    </source>
</evidence>
<dbReference type="InParanoid" id="A0A7N4Q242"/>
<dbReference type="PANTHER" id="PTHR19446">
    <property type="entry name" value="REVERSE TRANSCRIPTASES"/>
    <property type="match status" value="1"/>
</dbReference>
<dbReference type="AlphaFoldDB" id="A0A7N4Q242"/>
<accession>A0A7N4Q242</accession>
<reference evidence="1 2" key="1">
    <citation type="journal article" date="2011" name="Proc. Natl. Acad. Sci. U.S.A.">
        <title>Genetic diversity and population structure of the endangered marsupial Sarcophilus harrisii (Tasmanian devil).</title>
        <authorList>
            <person name="Miller W."/>
            <person name="Hayes V.M."/>
            <person name="Ratan A."/>
            <person name="Petersen D.C."/>
            <person name="Wittekindt N.E."/>
            <person name="Miller J."/>
            <person name="Walenz B."/>
            <person name="Knight J."/>
            <person name="Qi J."/>
            <person name="Zhao F."/>
            <person name="Wang Q."/>
            <person name="Bedoya-Reina O.C."/>
            <person name="Katiyar N."/>
            <person name="Tomsho L.P."/>
            <person name="Kasson L.M."/>
            <person name="Hardie R.A."/>
            <person name="Woodbridge P."/>
            <person name="Tindall E.A."/>
            <person name="Bertelsen M.F."/>
            <person name="Dixon D."/>
            <person name="Pyecroft S."/>
            <person name="Helgen K.M."/>
            <person name="Lesk A.M."/>
            <person name="Pringle T.H."/>
            <person name="Patterson N."/>
            <person name="Zhang Y."/>
            <person name="Kreiss A."/>
            <person name="Woods G.M."/>
            <person name="Jones M.E."/>
            <person name="Schuster S.C."/>
        </authorList>
    </citation>
    <scope>NUCLEOTIDE SEQUENCE [LARGE SCALE GENOMIC DNA]</scope>
</reference>
<keyword evidence="2" id="KW-1185">Reference proteome</keyword>
<dbReference type="Ensembl" id="ENSSHAT00000043676.1">
    <property type="protein sequence ID" value="ENSSHAP00000045644.1"/>
    <property type="gene ID" value="ENSSHAG00000027663.1"/>
</dbReference>
<reference evidence="1" key="3">
    <citation type="submission" date="2025-09" db="UniProtKB">
        <authorList>
            <consortium name="Ensembl"/>
        </authorList>
    </citation>
    <scope>IDENTIFICATION</scope>
</reference>
<dbReference type="Proteomes" id="UP000007648">
    <property type="component" value="Unassembled WGS sequence"/>
</dbReference>